<protein>
    <recommendedName>
        <fullName evidence="5">RNA-directed RNA polymerase</fullName>
        <ecNumber evidence="5">2.7.7.48</ecNumber>
    </recommendedName>
</protein>
<evidence type="ECO:0000256" key="3">
    <source>
        <dbReference type="ARBA" id="ARBA00022741"/>
    </source>
</evidence>
<evidence type="ECO:0000256" key="2">
    <source>
        <dbReference type="ARBA" id="ARBA00022695"/>
    </source>
</evidence>
<evidence type="ECO:0000256" key="5">
    <source>
        <dbReference type="RuleBase" id="RU364050"/>
    </source>
</evidence>
<evidence type="ECO:0000256" key="1">
    <source>
        <dbReference type="ARBA" id="ARBA00022679"/>
    </source>
</evidence>
<dbReference type="GO" id="GO:0003968">
    <property type="term" value="F:RNA-directed RNA polymerase activity"/>
    <property type="evidence" value="ECO:0007669"/>
    <property type="project" value="UniProtKB-KW"/>
</dbReference>
<dbReference type="GO" id="GO:0006351">
    <property type="term" value="P:DNA-templated transcription"/>
    <property type="evidence" value="ECO:0007669"/>
    <property type="project" value="InterPro"/>
</dbReference>
<proteinExistence type="predicted"/>
<dbReference type="InterPro" id="IPR001795">
    <property type="entry name" value="RNA-dir_pol_luteovirus"/>
</dbReference>
<dbReference type="EMBL" id="KX882943">
    <property type="protein sequence ID" value="APG75982.1"/>
    <property type="molecule type" value="Genomic_RNA"/>
</dbReference>
<dbReference type="Pfam" id="PF02123">
    <property type="entry name" value="RdRP_4"/>
    <property type="match status" value="1"/>
</dbReference>
<accession>A0A1L3KFB5</accession>
<reference evidence="6" key="1">
    <citation type="journal article" date="2016" name="Nature">
        <title>Redefining the invertebrate RNA virosphere.</title>
        <authorList>
            <person name="Shi M."/>
            <person name="Lin X.D."/>
            <person name="Tian J.H."/>
            <person name="Chen L.J."/>
            <person name="Chen X."/>
            <person name="Li C.X."/>
            <person name="Qin X.C."/>
            <person name="Li J."/>
            <person name="Cao J.P."/>
            <person name="Eden J.S."/>
            <person name="Buchmann J."/>
            <person name="Wang W."/>
            <person name="Xu J."/>
            <person name="Holmes E.C."/>
            <person name="Zhang Y.Z."/>
        </authorList>
    </citation>
    <scope>NUCLEOTIDE SEQUENCE</scope>
    <source>
        <strain evidence="6">BHBJDX8833</strain>
    </source>
</reference>
<keyword evidence="3 5" id="KW-0547">Nucleotide-binding</keyword>
<dbReference type="SUPFAM" id="SSF56672">
    <property type="entry name" value="DNA/RNA polymerases"/>
    <property type="match status" value="1"/>
</dbReference>
<keyword evidence="1 5" id="KW-0808">Transferase</keyword>
<evidence type="ECO:0000313" key="6">
    <source>
        <dbReference type="EMBL" id="APG75982.1"/>
    </source>
</evidence>
<sequence length="844" mass="94015">MVDKVVASKELRQLINLRRTDVRLRDRSFNEQAINMLADRFTIVRDVSGIALPSFKEYLAAQKQLPPATGSSDDDWNDSMHEKVRMMRWFPRNRTVPCSILLDTCISLFVSVCSDVVRNDILSVLSAWGLFRNRSVSKGAFQDRCKELTGIAKKGGVRFHVRWSDFVDWDQFLGYTSVRSAPEGLVASTVDEWCVGDVVRTGTDDPDGEKYRTIYQQRAGAISDAVAKDLSTRSPIPLNAWILNTAGWVTSGSSKGVKAEVGYVDTHTGTVTDGGKSRSVKTAISQSMGLSEVRQLITKDAKDGEYSAALKIEPGGKYRLIISAPLQQQLRQGYVNSHVERGIAKACPWASMFYSEGRREKAEADMSVMSKRRAGLCHLPADASKFDRRVSKFEIVTVIDAIVEGCRQSGWSGPAYDEFMKICGTLTPDWFSKFHADGIEYMWEHGVPSGVRWTSMMDSVVNGLRFETCLTDLRDNYGVDVGVAEFMAQGDDMALVTDLTIDAMIILAWYLHYGFEIHPLKNQVSFRHDEFLRVIYDDGEVTGYLARRIVKLLYHDPIKAPVPNSLARVQERVKSLIDLVNRGADKERVLALATRQARESLAALGVQLDESEAGQYLHTPTPAGGCGVSPASHKMRGFEYRGRERFKPYAAPKGINAARFEAARARSGVEAAPELLSQQLGAALQGGDQVMAVARLNKRKVVQKPLAYLGKRPAPVNSATRKHGLPNWRAHPDLLGLPLEDIIRTAARRGDYNTLRELTDPALWHVFNIVIEKFDRGALILWLLDEWPGVAIIVPGESAVQFAKRSRVASAYVRNACLSRGHVTRRLIDELSVYACLLFQPVRL</sequence>
<dbReference type="GO" id="GO:0000166">
    <property type="term" value="F:nucleotide binding"/>
    <property type="evidence" value="ECO:0007669"/>
    <property type="project" value="UniProtKB-KW"/>
</dbReference>
<keyword evidence="5" id="KW-0696">RNA-directed RNA polymerase</keyword>
<evidence type="ECO:0000256" key="4">
    <source>
        <dbReference type="ARBA" id="ARBA00048744"/>
    </source>
</evidence>
<dbReference type="Gene3D" id="3.30.70.270">
    <property type="match status" value="1"/>
</dbReference>
<keyword evidence="2 5" id="KW-0548">Nucleotidyltransferase</keyword>
<organism evidence="6">
    <name type="scientific">Beihai toti-like virus 5</name>
    <dbReference type="NCBI Taxonomy" id="1922735"/>
    <lineage>
        <taxon>Viruses</taxon>
        <taxon>Riboviria</taxon>
    </lineage>
</organism>
<dbReference type="EC" id="2.7.7.48" evidence="5"/>
<comment type="catalytic activity">
    <reaction evidence="4 5">
        <text>RNA(n) + a ribonucleoside 5'-triphosphate = RNA(n+1) + diphosphate</text>
        <dbReference type="Rhea" id="RHEA:21248"/>
        <dbReference type="Rhea" id="RHEA-COMP:14527"/>
        <dbReference type="Rhea" id="RHEA-COMP:17342"/>
        <dbReference type="ChEBI" id="CHEBI:33019"/>
        <dbReference type="ChEBI" id="CHEBI:61557"/>
        <dbReference type="ChEBI" id="CHEBI:140395"/>
        <dbReference type="EC" id="2.7.7.48"/>
    </reaction>
</comment>
<dbReference type="InterPro" id="IPR043128">
    <property type="entry name" value="Rev_trsase/Diguanyl_cyclase"/>
</dbReference>
<keyword evidence="5" id="KW-0693">Viral RNA replication</keyword>
<dbReference type="GO" id="GO:0003723">
    <property type="term" value="F:RNA binding"/>
    <property type="evidence" value="ECO:0007669"/>
    <property type="project" value="InterPro"/>
</dbReference>
<dbReference type="InterPro" id="IPR043502">
    <property type="entry name" value="DNA/RNA_pol_sf"/>
</dbReference>
<name>A0A1L3KFB5_9VIRU</name>